<evidence type="ECO:0000313" key="4">
    <source>
        <dbReference type="Proteomes" id="UP000094020"/>
    </source>
</evidence>
<dbReference type="KEGG" id="kpin:30169107"/>
<accession>A0A1B9ICQ7</accession>
<proteinExistence type="predicted"/>
<name>A0A1B9ICQ7_9TREE</name>
<dbReference type="CDD" id="cd18186">
    <property type="entry name" value="BTB_POZ_ZBTB_KLHL-like"/>
    <property type="match status" value="1"/>
</dbReference>
<reference evidence="3" key="4">
    <citation type="submission" date="2024-02" db="EMBL/GenBank/DDBJ databases">
        <title>Comparative genomics of Cryptococcus and Kwoniella reveals pathogenesis evolution and contrasting modes of karyotype evolution via chromosome fusion or intercentromeric recombination.</title>
        <authorList>
            <person name="Coelho M.A."/>
            <person name="David-Palma M."/>
            <person name="Shea T."/>
            <person name="Bowers K."/>
            <person name="McGinley-Smith S."/>
            <person name="Mohammad A.W."/>
            <person name="Gnirke A."/>
            <person name="Yurkov A.M."/>
            <person name="Nowrousian M."/>
            <person name="Sun S."/>
            <person name="Cuomo C.A."/>
            <person name="Heitman J."/>
        </authorList>
    </citation>
    <scope>NUCLEOTIDE SEQUENCE</scope>
    <source>
        <strain evidence="3">CBS 10737</strain>
    </source>
</reference>
<dbReference type="RefSeq" id="XP_019014654.1">
    <property type="nucleotide sequence ID" value="XM_019152516.1"/>
</dbReference>
<dbReference type="EMBL" id="CP144519">
    <property type="protein sequence ID" value="WWC66683.1"/>
    <property type="molecule type" value="Genomic_DNA"/>
</dbReference>
<evidence type="ECO:0000313" key="2">
    <source>
        <dbReference type="EMBL" id="OCF53435.1"/>
    </source>
</evidence>
<dbReference type="AlphaFoldDB" id="A0A1B9ICQ7"/>
<dbReference type="GeneID" id="30169107"/>
<gene>
    <name evidence="2" type="ORF">I206_00738</name>
    <name evidence="3" type="ORF">I206_100587</name>
</gene>
<reference evidence="3" key="2">
    <citation type="submission" date="2013-07" db="EMBL/GenBank/DDBJ databases">
        <authorList>
            <consortium name="The Broad Institute Genome Sequencing Platform"/>
            <person name="Cuomo C."/>
            <person name="Litvintseva A."/>
            <person name="Chen Y."/>
            <person name="Heitman J."/>
            <person name="Sun S."/>
            <person name="Springer D."/>
            <person name="Dromer F."/>
            <person name="Young S.K."/>
            <person name="Zeng Q."/>
            <person name="Gargeya S."/>
            <person name="Fitzgerald M."/>
            <person name="Abouelleil A."/>
            <person name="Alvarado L."/>
            <person name="Berlin A.M."/>
            <person name="Chapman S.B."/>
            <person name="Dewar J."/>
            <person name="Goldberg J."/>
            <person name="Griggs A."/>
            <person name="Gujja S."/>
            <person name="Hansen M."/>
            <person name="Howarth C."/>
            <person name="Imamovic A."/>
            <person name="Larimer J."/>
            <person name="McCowan C."/>
            <person name="Murphy C."/>
            <person name="Pearson M."/>
            <person name="Priest M."/>
            <person name="Roberts A."/>
            <person name="Saif S."/>
            <person name="Shea T."/>
            <person name="Sykes S."/>
            <person name="Wortman J."/>
            <person name="Nusbaum C."/>
            <person name="Birren B."/>
        </authorList>
    </citation>
    <scope>NUCLEOTIDE SEQUENCE</scope>
    <source>
        <strain evidence="3">CBS 10737</strain>
    </source>
</reference>
<dbReference type="Pfam" id="PF00651">
    <property type="entry name" value="BTB"/>
    <property type="match status" value="1"/>
</dbReference>
<dbReference type="InterPro" id="IPR011333">
    <property type="entry name" value="SKP1/BTB/POZ_sf"/>
</dbReference>
<organism evidence="2">
    <name type="scientific">Kwoniella pini CBS 10737</name>
    <dbReference type="NCBI Taxonomy" id="1296096"/>
    <lineage>
        <taxon>Eukaryota</taxon>
        <taxon>Fungi</taxon>
        <taxon>Dikarya</taxon>
        <taxon>Basidiomycota</taxon>
        <taxon>Agaricomycotina</taxon>
        <taxon>Tremellomycetes</taxon>
        <taxon>Tremellales</taxon>
        <taxon>Cryptococcaceae</taxon>
        <taxon>Kwoniella</taxon>
    </lineage>
</organism>
<evidence type="ECO:0000313" key="3">
    <source>
        <dbReference type="EMBL" id="WWC66683.1"/>
    </source>
</evidence>
<reference evidence="2" key="1">
    <citation type="submission" date="2013-07" db="EMBL/GenBank/DDBJ databases">
        <title>The Genome Sequence of Cryptococcus pinus CBS10737.</title>
        <authorList>
            <consortium name="The Broad Institute Genome Sequencing Platform"/>
            <person name="Cuomo C."/>
            <person name="Litvintseva A."/>
            <person name="Chen Y."/>
            <person name="Heitman J."/>
            <person name="Sun S."/>
            <person name="Springer D."/>
            <person name="Dromer F."/>
            <person name="Young S.K."/>
            <person name="Zeng Q."/>
            <person name="Gargeya S."/>
            <person name="Fitzgerald M."/>
            <person name="Abouelleil A."/>
            <person name="Alvarado L."/>
            <person name="Berlin A.M."/>
            <person name="Chapman S.B."/>
            <person name="Dewar J."/>
            <person name="Goldberg J."/>
            <person name="Griggs A."/>
            <person name="Gujja S."/>
            <person name="Hansen M."/>
            <person name="Howarth C."/>
            <person name="Imamovic A."/>
            <person name="Larimer J."/>
            <person name="McCowan C."/>
            <person name="Murphy C."/>
            <person name="Pearson M."/>
            <person name="Priest M."/>
            <person name="Roberts A."/>
            <person name="Saif S."/>
            <person name="Shea T."/>
            <person name="Sykes S."/>
            <person name="Wortman J."/>
            <person name="Nusbaum C."/>
            <person name="Birren B."/>
        </authorList>
    </citation>
    <scope>NUCLEOTIDE SEQUENCE [LARGE SCALE GENOMIC DNA]</scope>
    <source>
        <strain evidence="2">CBS 10737</strain>
    </source>
</reference>
<dbReference type="EMBL" id="KI894007">
    <property type="protein sequence ID" value="OCF53435.1"/>
    <property type="molecule type" value="Genomic_DNA"/>
</dbReference>
<keyword evidence="4" id="KW-1185">Reference proteome</keyword>
<dbReference type="InterPro" id="IPR000210">
    <property type="entry name" value="BTB/POZ_dom"/>
</dbReference>
<dbReference type="SUPFAM" id="SSF54695">
    <property type="entry name" value="POZ domain"/>
    <property type="match status" value="1"/>
</dbReference>
<dbReference type="Proteomes" id="UP000094020">
    <property type="component" value="Chromosome 1"/>
</dbReference>
<protein>
    <recommendedName>
        <fullName evidence="1">BTB domain-containing protein</fullName>
    </recommendedName>
</protein>
<sequence length="239" mass="27492">MFQGSPVDSHYKWGAILLKAETGLVFRVHRELLAAYSAVFKNIYDHTLFTPPIICKISPKLLRIFLDLVYASNTIEINTTIEETKTLYNFCDNVQCANKIMQPIATKIYHLVKDEPWEVLIWAGERFDRKLAAEALKCMSPEILLQGRQKNMSHTAFKESLDLLPYSWRGEILYIILEVGDPTLAVVTHVDRREYPISGTSKSIQESVRKTTERVVPFKENWTDVGLKFEEGDPAQQKR</sequence>
<feature type="domain" description="BTB" evidence="1">
    <location>
        <begin position="14"/>
        <end position="73"/>
    </location>
</feature>
<dbReference type="PROSITE" id="PS50097">
    <property type="entry name" value="BTB"/>
    <property type="match status" value="1"/>
</dbReference>
<evidence type="ECO:0000259" key="1">
    <source>
        <dbReference type="PROSITE" id="PS50097"/>
    </source>
</evidence>
<reference evidence="2" key="3">
    <citation type="submission" date="2016-07" db="EMBL/GenBank/DDBJ databases">
        <title>Evolution of pathogenesis and genome organization in the Tremellales.</title>
        <authorList>
            <person name="Cuomo C."/>
            <person name="Litvintseva A."/>
            <person name="Heitman J."/>
            <person name="Chen Y."/>
            <person name="Sun S."/>
            <person name="Springer D."/>
            <person name="Dromer F."/>
            <person name="Young S."/>
            <person name="Zeng Q."/>
            <person name="Chapman S."/>
            <person name="Gujja S."/>
            <person name="Saif S."/>
            <person name="Birren B."/>
        </authorList>
    </citation>
    <scope>NUCLEOTIDE SEQUENCE</scope>
    <source>
        <strain evidence="2">CBS 10737</strain>
    </source>
</reference>